<keyword evidence="3" id="KW-1185">Reference proteome</keyword>
<sequence>MEPERLVDPEELEQLAKLLTDRRQLAEQYYARAGQLIGQAQAGPLVSVLRWATDTPAELLNRASIARTAEKGGDPFGALKTFGLTTSIGSISGKEGTRLSSDLKAVLATNKAATPEQRAAAVRAHFAKLKADERSWLAANQPTLVGGLDGAPSNVRFAANKLLIERDFAHEQRELATLKATDPKNPQIPLLEKRLARLTEFQQPRITGDGQSKPRQFLLFDPANDGRVAEVFGDLGKATHVAVMVPGITNRLDNYGDIAKDAQALIKDRRTGKDLPGTAVITWLGYDTPEFGDAPLPNKAEAGASDLHSFRAGLEIAKDAKVSLFAHSYGTLLSSKALQQGTPFSAVVFMGSPGLGPNVKSVASLKLPPGTPVFAMRAPGDWVSYTEAHGKDPAEMTGIQRLATGRSAGHSQYYMADNTALSNLQTVLVGDGRLQTFTGSPKLDDEQRGAGFARMLVHEMQSRVPQWKTGELGAALEPVIKWLQAGGPDAKTLAATATLSKESLVAATMVALHKSGLDGYFTAQDVAEIIGKSIGEVAKESATVLDDGIKKGWLL</sequence>
<dbReference type="InterPro" id="IPR010427">
    <property type="entry name" value="DUF1023"/>
</dbReference>
<accession>A0A917VCA4</accession>
<name>A0A917VCA4_9ACTN</name>
<dbReference type="SUPFAM" id="SSF53474">
    <property type="entry name" value="alpha/beta-Hydrolases"/>
    <property type="match status" value="1"/>
</dbReference>
<dbReference type="Pfam" id="PF06259">
    <property type="entry name" value="Abhydrolase_8"/>
    <property type="match status" value="1"/>
</dbReference>
<reference evidence="2" key="1">
    <citation type="journal article" date="2014" name="Int. J. Syst. Evol. Microbiol.">
        <title>Complete genome sequence of Corynebacterium casei LMG S-19264T (=DSM 44701T), isolated from a smear-ripened cheese.</title>
        <authorList>
            <consortium name="US DOE Joint Genome Institute (JGI-PGF)"/>
            <person name="Walter F."/>
            <person name="Albersmeier A."/>
            <person name="Kalinowski J."/>
            <person name="Ruckert C."/>
        </authorList>
    </citation>
    <scope>NUCLEOTIDE SEQUENCE</scope>
    <source>
        <strain evidence="2">JCM 13064</strain>
    </source>
</reference>
<dbReference type="Proteomes" id="UP000645217">
    <property type="component" value="Unassembled WGS sequence"/>
</dbReference>
<dbReference type="InterPro" id="IPR029058">
    <property type="entry name" value="AB_hydrolase_fold"/>
</dbReference>
<proteinExistence type="predicted"/>
<evidence type="ECO:0000313" key="3">
    <source>
        <dbReference type="Proteomes" id="UP000645217"/>
    </source>
</evidence>
<evidence type="ECO:0000259" key="1">
    <source>
        <dbReference type="Pfam" id="PF06259"/>
    </source>
</evidence>
<dbReference type="EMBL" id="BMNT01000001">
    <property type="protein sequence ID" value="GGK63613.1"/>
    <property type="molecule type" value="Genomic_DNA"/>
</dbReference>
<gene>
    <name evidence="2" type="ORF">GCM10007964_03420</name>
</gene>
<protein>
    <recommendedName>
        <fullName evidence="1">DUF1023 domain-containing protein</fullName>
    </recommendedName>
</protein>
<reference evidence="2" key="2">
    <citation type="submission" date="2020-09" db="EMBL/GenBank/DDBJ databases">
        <authorList>
            <person name="Sun Q."/>
            <person name="Ohkuma M."/>
        </authorList>
    </citation>
    <scope>NUCLEOTIDE SEQUENCE</scope>
    <source>
        <strain evidence="2">JCM 13064</strain>
    </source>
</reference>
<comment type="caution">
    <text evidence="2">The sequence shown here is derived from an EMBL/GenBank/DDBJ whole genome shotgun (WGS) entry which is preliminary data.</text>
</comment>
<dbReference type="AlphaFoldDB" id="A0A917VCA4"/>
<feature type="domain" description="DUF1023" evidence="1">
    <location>
        <begin position="221"/>
        <end position="386"/>
    </location>
</feature>
<organism evidence="2 3">
    <name type="scientific">Sphaerisporangium melleum</name>
    <dbReference type="NCBI Taxonomy" id="321316"/>
    <lineage>
        <taxon>Bacteria</taxon>
        <taxon>Bacillati</taxon>
        <taxon>Actinomycetota</taxon>
        <taxon>Actinomycetes</taxon>
        <taxon>Streptosporangiales</taxon>
        <taxon>Streptosporangiaceae</taxon>
        <taxon>Sphaerisporangium</taxon>
    </lineage>
</organism>
<dbReference type="RefSeq" id="WP_189161105.1">
    <property type="nucleotide sequence ID" value="NZ_BMNT01000001.1"/>
</dbReference>
<dbReference type="Gene3D" id="3.40.50.1820">
    <property type="entry name" value="alpha/beta hydrolase"/>
    <property type="match status" value="1"/>
</dbReference>
<evidence type="ECO:0000313" key="2">
    <source>
        <dbReference type="EMBL" id="GGK63613.1"/>
    </source>
</evidence>